<dbReference type="PANTHER" id="PTHR10270:SF323">
    <property type="entry name" value="TRANSCRIPTION FACTOR SOX-14-RELATED"/>
    <property type="match status" value="1"/>
</dbReference>
<keyword evidence="2 4" id="KW-0238">DNA-binding</keyword>
<evidence type="ECO:0000313" key="8">
    <source>
        <dbReference type="WBParaSite" id="MBELARI_LOCUS18245"/>
    </source>
</evidence>
<dbReference type="Pfam" id="PF00505">
    <property type="entry name" value="HMG_box"/>
    <property type="match status" value="1"/>
</dbReference>
<proteinExistence type="predicted"/>
<dbReference type="Gene3D" id="1.10.30.10">
    <property type="entry name" value="High mobility group box domain"/>
    <property type="match status" value="1"/>
</dbReference>
<dbReference type="InterPro" id="IPR036910">
    <property type="entry name" value="HMG_box_dom_sf"/>
</dbReference>
<feature type="region of interest" description="Disordered" evidence="5">
    <location>
        <begin position="290"/>
        <end position="362"/>
    </location>
</feature>
<feature type="region of interest" description="Disordered" evidence="5">
    <location>
        <begin position="148"/>
        <end position="212"/>
    </location>
</feature>
<dbReference type="InterPro" id="IPR050140">
    <property type="entry name" value="SRY-related_HMG-box_TF-like"/>
</dbReference>
<dbReference type="WBParaSite" id="MBELARI_LOCUS18245">
    <property type="protein sequence ID" value="MBELARI_LOCUS18245"/>
    <property type="gene ID" value="MBELARI_LOCUS18245"/>
</dbReference>
<feature type="DNA-binding region" description="HMG box" evidence="4">
    <location>
        <begin position="85"/>
        <end position="153"/>
    </location>
</feature>
<dbReference type="GO" id="GO:0000122">
    <property type="term" value="P:negative regulation of transcription by RNA polymerase II"/>
    <property type="evidence" value="ECO:0007669"/>
    <property type="project" value="TreeGrafter"/>
</dbReference>
<feature type="region of interest" description="Disordered" evidence="5">
    <location>
        <begin position="236"/>
        <end position="262"/>
    </location>
</feature>
<dbReference type="Proteomes" id="UP000887575">
    <property type="component" value="Unassembled WGS sequence"/>
</dbReference>
<evidence type="ECO:0000259" key="6">
    <source>
        <dbReference type="PROSITE" id="PS50118"/>
    </source>
</evidence>
<dbReference type="CDD" id="cd22029">
    <property type="entry name" value="HMG-box_SoxC"/>
    <property type="match status" value="1"/>
</dbReference>
<evidence type="ECO:0000256" key="5">
    <source>
        <dbReference type="SAM" id="MobiDB-lite"/>
    </source>
</evidence>
<organism evidence="7 8">
    <name type="scientific">Mesorhabditis belari</name>
    <dbReference type="NCBI Taxonomy" id="2138241"/>
    <lineage>
        <taxon>Eukaryota</taxon>
        <taxon>Metazoa</taxon>
        <taxon>Ecdysozoa</taxon>
        <taxon>Nematoda</taxon>
        <taxon>Chromadorea</taxon>
        <taxon>Rhabditida</taxon>
        <taxon>Rhabditina</taxon>
        <taxon>Rhabditomorpha</taxon>
        <taxon>Rhabditoidea</taxon>
        <taxon>Rhabditidae</taxon>
        <taxon>Mesorhabditinae</taxon>
        <taxon>Mesorhabditis</taxon>
    </lineage>
</organism>
<evidence type="ECO:0000256" key="4">
    <source>
        <dbReference type="PROSITE-ProRule" id="PRU00267"/>
    </source>
</evidence>
<dbReference type="FunFam" id="1.10.30.10:FF:000007">
    <property type="entry name" value="Transcription factor SOX"/>
    <property type="match status" value="1"/>
</dbReference>
<dbReference type="GO" id="GO:0000978">
    <property type="term" value="F:RNA polymerase II cis-regulatory region sequence-specific DNA binding"/>
    <property type="evidence" value="ECO:0007669"/>
    <property type="project" value="TreeGrafter"/>
</dbReference>
<comment type="subcellular location">
    <subcellularLocation>
        <location evidence="1">Nucleus</location>
    </subcellularLocation>
</comment>
<keyword evidence="3 4" id="KW-0539">Nucleus</keyword>
<protein>
    <recommendedName>
        <fullName evidence="6">HMG box domain-containing protein</fullName>
    </recommendedName>
</protein>
<dbReference type="SUPFAM" id="SSF47095">
    <property type="entry name" value="HMG-box"/>
    <property type="match status" value="1"/>
</dbReference>
<evidence type="ECO:0000256" key="3">
    <source>
        <dbReference type="ARBA" id="ARBA00023242"/>
    </source>
</evidence>
<dbReference type="GO" id="GO:0030182">
    <property type="term" value="P:neuron differentiation"/>
    <property type="evidence" value="ECO:0007669"/>
    <property type="project" value="TreeGrafter"/>
</dbReference>
<reference evidence="8" key="1">
    <citation type="submission" date="2024-02" db="UniProtKB">
        <authorList>
            <consortium name="WormBaseParasite"/>
        </authorList>
    </citation>
    <scope>IDENTIFICATION</scope>
</reference>
<dbReference type="SMART" id="SM00398">
    <property type="entry name" value="HMG"/>
    <property type="match status" value="1"/>
</dbReference>
<name>A0AAF3EVM8_9BILA</name>
<keyword evidence="7" id="KW-1185">Reference proteome</keyword>
<evidence type="ECO:0000256" key="1">
    <source>
        <dbReference type="ARBA" id="ARBA00004123"/>
    </source>
</evidence>
<dbReference type="InterPro" id="IPR009071">
    <property type="entry name" value="HMG_box_dom"/>
</dbReference>
<evidence type="ECO:0000313" key="7">
    <source>
        <dbReference type="Proteomes" id="UP000887575"/>
    </source>
</evidence>
<feature type="domain" description="HMG box" evidence="6">
    <location>
        <begin position="85"/>
        <end position="153"/>
    </location>
</feature>
<feature type="compositionally biased region" description="Gly residues" evidence="5">
    <location>
        <begin position="335"/>
        <end position="345"/>
    </location>
</feature>
<dbReference type="GO" id="GO:0005634">
    <property type="term" value="C:nucleus"/>
    <property type="evidence" value="ECO:0007669"/>
    <property type="project" value="UniProtKB-SubCell"/>
</dbReference>
<dbReference type="PANTHER" id="PTHR10270">
    <property type="entry name" value="SOX TRANSCRIPTION FACTOR"/>
    <property type="match status" value="1"/>
</dbReference>
<dbReference type="GO" id="GO:0001228">
    <property type="term" value="F:DNA-binding transcription activator activity, RNA polymerase II-specific"/>
    <property type="evidence" value="ECO:0007669"/>
    <property type="project" value="TreeGrafter"/>
</dbReference>
<evidence type="ECO:0000256" key="2">
    <source>
        <dbReference type="ARBA" id="ARBA00023125"/>
    </source>
</evidence>
<dbReference type="GO" id="GO:0007420">
    <property type="term" value="P:brain development"/>
    <property type="evidence" value="ECO:0007669"/>
    <property type="project" value="TreeGrafter"/>
</dbReference>
<sequence>MDSKFIKQEVNWDGHLSATGCNNNTLPGDVFPGLPPLAHHPNSLLGPPQPIDWSLPFGSIKFPVSKISSTPYSDATNCKKSSNHIKRPMNAFMVWSQMERRKICEHQPDMHNAEISKQLGSRWRQLTEEEKSPFVAEAERLRQMHMQEYPDYKYKPRKKPKKNPDGSLQQPQQSSQPPPNSHGKTPKTAQKRPLGGMGLVQVGGDPFPSAKAMKIEGMSDGQGAVMPFMLRHDEIKSPHGKQDSRYSCSFPSPSEFGHQPLTPESGFYDDYYPNAPFPLHASTPPNHIHLHNMEPPFGRAPPGFSFMPHSAPVNIRPPPPHNDQEDVRSLSSGSSGYGSVHGGGPSSNESDPVIAPGSFPPEAEMLPSITDFSFAHALRNGSGQSWPSDLWTCFDMPQ</sequence>
<dbReference type="PROSITE" id="PS50118">
    <property type="entry name" value="HMG_BOX_2"/>
    <property type="match status" value="1"/>
</dbReference>
<dbReference type="AlphaFoldDB" id="A0AAF3EVM8"/>
<accession>A0AAF3EVM8</accession>